<dbReference type="Gene3D" id="3.90.550.10">
    <property type="entry name" value="Spore Coat Polysaccharide Biosynthesis Protein SpsA, Chain A"/>
    <property type="match status" value="1"/>
</dbReference>
<dbReference type="InterPro" id="IPR029044">
    <property type="entry name" value="Nucleotide-diphossugar_trans"/>
</dbReference>
<reference evidence="2" key="2">
    <citation type="journal article" date="2023" name="Microbiol Resour">
        <title>Decontamination and Annotation of the Draft Genome Sequence of the Oomycete Lagenidium giganteum ARSEF 373.</title>
        <authorList>
            <person name="Morgan W.R."/>
            <person name="Tartar A."/>
        </authorList>
    </citation>
    <scope>NUCLEOTIDE SEQUENCE</scope>
    <source>
        <strain evidence="2">ARSEF 373</strain>
    </source>
</reference>
<evidence type="ECO:0000313" key="2">
    <source>
        <dbReference type="EMBL" id="DAZ98134.1"/>
    </source>
</evidence>
<evidence type="ECO:0008006" key="4">
    <source>
        <dbReference type="Google" id="ProtNLM"/>
    </source>
</evidence>
<accession>A0AAV2YXW3</accession>
<keyword evidence="1" id="KW-1133">Transmembrane helix</keyword>
<keyword evidence="1" id="KW-0812">Transmembrane</keyword>
<dbReference type="Proteomes" id="UP001146120">
    <property type="component" value="Unassembled WGS sequence"/>
</dbReference>
<feature type="transmembrane region" description="Helical" evidence="1">
    <location>
        <begin position="571"/>
        <end position="592"/>
    </location>
</feature>
<feature type="transmembrane region" description="Helical" evidence="1">
    <location>
        <begin position="534"/>
        <end position="559"/>
    </location>
</feature>
<feature type="transmembrane region" description="Helical" evidence="1">
    <location>
        <begin position="495"/>
        <end position="513"/>
    </location>
</feature>
<comment type="caution">
    <text evidence="2">The sequence shown here is derived from an EMBL/GenBank/DDBJ whole genome shotgun (WGS) entry which is preliminary data.</text>
</comment>
<evidence type="ECO:0000256" key="1">
    <source>
        <dbReference type="SAM" id="Phobius"/>
    </source>
</evidence>
<feature type="transmembrane region" description="Helical" evidence="1">
    <location>
        <begin position="392"/>
        <end position="413"/>
    </location>
</feature>
<keyword evidence="3" id="KW-1185">Reference proteome</keyword>
<proteinExistence type="predicted"/>
<feature type="transmembrane region" description="Helical" evidence="1">
    <location>
        <begin position="458"/>
        <end position="483"/>
    </location>
</feature>
<dbReference type="SUPFAM" id="SSF53448">
    <property type="entry name" value="Nucleotide-diphospho-sugar transferases"/>
    <property type="match status" value="1"/>
</dbReference>
<keyword evidence="1" id="KW-0472">Membrane</keyword>
<name>A0AAV2YXW3_9STRA</name>
<evidence type="ECO:0000313" key="3">
    <source>
        <dbReference type="Proteomes" id="UP001146120"/>
    </source>
</evidence>
<reference evidence="2" key="1">
    <citation type="submission" date="2022-11" db="EMBL/GenBank/DDBJ databases">
        <authorList>
            <person name="Morgan W.R."/>
            <person name="Tartar A."/>
        </authorList>
    </citation>
    <scope>NUCLEOTIDE SEQUENCE</scope>
    <source>
        <strain evidence="2">ARSEF 373</strain>
    </source>
</reference>
<protein>
    <recommendedName>
        <fullName evidence="4">Nucleotide-diphospho-sugar transferase</fullName>
    </recommendedName>
</protein>
<dbReference type="AlphaFoldDB" id="A0AAV2YXW3"/>
<organism evidence="2 3">
    <name type="scientific">Lagenidium giganteum</name>
    <dbReference type="NCBI Taxonomy" id="4803"/>
    <lineage>
        <taxon>Eukaryota</taxon>
        <taxon>Sar</taxon>
        <taxon>Stramenopiles</taxon>
        <taxon>Oomycota</taxon>
        <taxon>Peronosporomycetes</taxon>
        <taxon>Pythiales</taxon>
        <taxon>Pythiaceae</taxon>
    </lineage>
</organism>
<dbReference type="EMBL" id="DAKRPA010000115">
    <property type="protein sequence ID" value="DAZ98134.1"/>
    <property type="molecule type" value="Genomic_DNA"/>
</dbReference>
<dbReference type="InterPro" id="IPR050587">
    <property type="entry name" value="GNT1/Glycosyltrans_8"/>
</dbReference>
<sequence>MLCCVLQPVPAAKLRQSPPVVRNLAQQLTPQPTSSSNGPAPLAAVTTTTKPTLATAAAGVDIRGGRPLVTTQTAEPKEVLGPNDAAFVTIFYDFGEDSDDLLLATRVLMRSIHDSKTRFRKIVIVPEDGIREESAALLQRDGHDVELLQVDIPNVFLHARVIDHRAQLSHMRNKLVLWDDPVLSSLQRVVYLDPENLVMRNLDEIFACKHFCAVDNGQSIVYANSLLVVSPSNHAARSLYSDAVDAFWISGRAYNWVGITQGFLPGLFEAFEESPLFYQDEEEERDAVGTDDDDSTGFVDDRADSVVRRLPFYYSINHMVFYERLNWDLYKCKDKNAPSDGIPGPLLSFKYSGSMIKPWFWVPYVYFQVFWHWQAVRDRLDEDHSSAFISKITSLSVIFAFTWWAYIILCLKLHNEPNGRIRRLSSWGLPAPSNAPTLSLDIFNSRIVRRACQFSCNLLLAVSSMPVLSSMVIVWLVFLLSVYLVPATMHPRSAAFVWLYLQNLLMTTVLLVYKIAHIFRTVQWKRNEIPTSPSLLWLGLLRCIKRIPLFIALQLLFLYSVGRTDWFRNPVLRPVALIGQMVIIACIQVRVLSQEMRNTLHK</sequence>
<dbReference type="PANTHER" id="PTHR11183">
    <property type="entry name" value="GLYCOGENIN SUBFAMILY MEMBER"/>
    <property type="match status" value="1"/>
</dbReference>
<gene>
    <name evidence="2" type="ORF">N0F65_003120</name>
</gene>